<evidence type="ECO:0000256" key="2">
    <source>
        <dbReference type="ARBA" id="ARBA00022737"/>
    </source>
</evidence>
<sequence length="751" mass="75846">MQQPHGSTLRVVRLPAGDTGYNLFAIGRQVVLARAHPLLPGHVGLVDAQGIYRVVKLGEGGSRASVVAVYELQLCADAGFVQPLHKEWCDFQHLPDDGLLLCQQSSARILFAQLPQCEGERGPVFLFGSHDGAVHCLAANRELLLSGGADGCVRLWGLDSGSIMDCCRRQGAIGGHVTAVAFAGPLLVASGTDQGTVCMYDISTSRLVVVQRFTAGEGPITALASRLTPRQVYDVITAAAPRGPDGGGVLAAPVGLPWRSSPGFGAVSDGCGGTDTLLAVASPAGWVKVFRAARSGEDAWQLVHHCTVDGPPYLSYSPDGNYLAVGAGDRLEVLNATSFELVHLQLFQRGPLSGAGFLAAAAGGSALVAMQVGGTLVGGMRLRVFAAPAGQEPELMQLTLPLREVESEGLERRPEVNQDEDSPDWLQRAVIHDHTSSGSRSGAASASASAMAIASTLLRGLSLGSHSPTAAVTNALAAADVRRGGATDGSGQPPQALSAAPPSSPSSRRNLAWGVSGGDPSAGISPGLPGANPAWGWQAFAPSPSASSESPGSGGQNGVAAAESIPGGGGAKFAKYSPSSAEPLASPWWRSGGAAAATKSSPQHRLGSWFRSPPKSPAAETARGGAGTHGAVRGPGGGGAGDAASAAAAAHSWQAYRPATQPAPRSWITGQPPRADFLPQPTSPPSSSSSPPRPQPTAAAGAPQGSPVKASAPAAGAAATVVASPTTGCSRAAAAAAAVSRPVSNGRSNLQ</sequence>
<feature type="compositionally biased region" description="Low complexity" evidence="4">
    <location>
        <begin position="492"/>
        <end position="507"/>
    </location>
</feature>
<gene>
    <name evidence="5" type="ORF">Vretifemale_20541</name>
</gene>
<evidence type="ECO:0000313" key="5">
    <source>
        <dbReference type="EMBL" id="GIL93064.1"/>
    </source>
</evidence>
<feature type="compositionally biased region" description="Gly residues" evidence="4">
    <location>
        <begin position="624"/>
        <end position="641"/>
    </location>
</feature>
<dbReference type="PANTHER" id="PTHR22847:SF637">
    <property type="entry name" value="WD REPEAT DOMAIN 5B"/>
    <property type="match status" value="1"/>
</dbReference>
<dbReference type="OrthoDB" id="549805at2759"/>
<dbReference type="SUPFAM" id="SSF50978">
    <property type="entry name" value="WD40 repeat-like"/>
    <property type="match status" value="1"/>
</dbReference>
<name>A0A8J4CZY1_9CHLO</name>
<dbReference type="Pfam" id="PF00400">
    <property type="entry name" value="WD40"/>
    <property type="match status" value="1"/>
</dbReference>
<dbReference type="InterPro" id="IPR001680">
    <property type="entry name" value="WD40_rpt"/>
</dbReference>
<dbReference type="GO" id="GO:1990234">
    <property type="term" value="C:transferase complex"/>
    <property type="evidence" value="ECO:0007669"/>
    <property type="project" value="UniProtKB-ARBA"/>
</dbReference>
<evidence type="ECO:0000313" key="6">
    <source>
        <dbReference type="Proteomes" id="UP000747110"/>
    </source>
</evidence>
<protein>
    <submittedName>
        <fullName evidence="5">Uncharacterized protein</fullName>
    </submittedName>
</protein>
<dbReference type="PROSITE" id="PS50082">
    <property type="entry name" value="WD_REPEATS_2"/>
    <property type="match status" value="1"/>
</dbReference>
<proteinExistence type="predicted"/>
<dbReference type="AlphaFoldDB" id="A0A8J4CZY1"/>
<comment type="caution">
    <text evidence="5">The sequence shown here is derived from an EMBL/GenBank/DDBJ whole genome shotgun (WGS) entry which is preliminary data.</text>
</comment>
<feature type="region of interest" description="Disordered" evidence="4">
    <location>
        <begin position="592"/>
        <end position="751"/>
    </location>
</feature>
<reference evidence="5" key="1">
    <citation type="journal article" date="2021" name="Proc. Natl. Acad. Sci. U.S.A.">
        <title>Three genomes in the algal genus Volvox reveal the fate of a haploid sex-determining region after a transition to homothallism.</title>
        <authorList>
            <person name="Yamamoto K."/>
            <person name="Hamaji T."/>
            <person name="Kawai-Toyooka H."/>
            <person name="Matsuzaki R."/>
            <person name="Takahashi F."/>
            <person name="Nishimura Y."/>
            <person name="Kawachi M."/>
            <person name="Noguchi H."/>
            <person name="Minakuchi Y."/>
            <person name="Umen J.G."/>
            <person name="Toyoda A."/>
            <person name="Nozaki H."/>
        </authorList>
    </citation>
    <scope>NUCLEOTIDE SEQUENCE</scope>
    <source>
        <strain evidence="5">NIES-3786</strain>
    </source>
</reference>
<evidence type="ECO:0000256" key="4">
    <source>
        <dbReference type="SAM" id="MobiDB-lite"/>
    </source>
</evidence>
<dbReference type="SMART" id="SM00320">
    <property type="entry name" value="WD40"/>
    <property type="match status" value="3"/>
</dbReference>
<dbReference type="EMBL" id="BNCP01000087">
    <property type="protein sequence ID" value="GIL93064.1"/>
    <property type="molecule type" value="Genomic_DNA"/>
</dbReference>
<keyword evidence="6" id="KW-1185">Reference proteome</keyword>
<dbReference type="Proteomes" id="UP000747110">
    <property type="component" value="Unassembled WGS sequence"/>
</dbReference>
<evidence type="ECO:0000256" key="3">
    <source>
        <dbReference type="PROSITE-ProRule" id="PRU00221"/>
    </source>
</evidence>
<feature type="region of interest" description="Disordered" evidence="4">
    <location>
        <begin position="483"/>
        <end position="566"/>
    </location>
</feature>
<organism evidence="5 6">
    <name type="scientific">Volvox reticuliferus</name>
    <dbReference type="NCBI Taxonomy" id="1737510"/>
    <lineage>
        <taxon>Eukaryota</taxon>
        <taxon>Viridiplantae</taxon>
        <taxon>Chlorophyta</taxon>
        <taxon>core chlorophytes</taxon>
        <taxon>Chlorophyceae</taxon>
        <taxon>CS clade</taxon>
        <taxon>Chlamydomonadales</taxon>
        <taxon>Volvocaceae</taxon>
        <taxon>Volvox</taxon>
    </lineage>
</organism>
<dbReference type="InterPro" id="IPR015943">
    <property type="entry name" value="WD40/YVTN_repeat-like_dom_sf"/>
</dbReference>
<dbReference type="Gene3D" id="2.130.10.10">
    <property type="entry name" value="YVTN repeat-like/Quinoprotein amine dehydrogenase"/>
    <property type="match status" value="1"/>
</dbReference>
<feature type="non-terminal residue" evidence="5">
    <location>
        <position position="1"/>
    </location>
</feature>
<accession>A0A8J4CZY1</accession>
<feature type="repeat" description="WD" evidence="3">
    <location>
        <begin position="127"/>
        <end position="166"/>
    </location>
</feature>
<dbReference type="PANTHER" id="PTHR22847">
    <property type="entry name" value="WD40 REPEAT PROTEIN"/>
    <property type="match status" value="1"/>
</dbReference>
<feature type="compositionally biased region" description="Low complexity" evidence="4">
    <location>
        <begin position="539"/>
        <end position="551"/>
    </location>
</feature>
<feature type="compositionally biased region" description="Polar residues" evidence="4">
    <location>
        <begin position="742"/>
        <end position="751"/>
    </location>
</feature>
<feature type="compositionally biased region" description="Low complexity" evidence="4">
    <location>
        <begin position="685"/>
        <end position="738"/>
    </location>
</feature>
<dbReference type="InterPro" id="IPR036322">
    <property type="entry name" value="WD40_repeat_dom_sf"/>
</dbReference>
<keyword evidence="1 3" id="KW-0853">WD repeat</keyword>
<evidence type="ECO:0000256" key="1">
    <source>
        <dbReference type="ARBA" id="ARBA00022574"/>
    </source>
</evidence>
<keyword evidence="2" id="KW-0677">Repeat</keyword>
<dbReference type="PROSITE" id="PS50294">
    <property type="entry name" value="WD_REPEATS_REGION"/>
    <property type="match status" value="1"/>
</dbReference>